<feature type="domain" description="TerD" evidence="1">
    <location>
        <begin position="186"/>
        <end position="351"/>
    </location>
</feature>
<keyword evidence="3" id="KW-1185">Reference proteome</keyword>
<dbReference type="Proteomes" id="UP000184363">
    <property type="component" value="Unassembled WGS sequence"/>
</dbReference>
<sequence>MQTLSKGANTTLPAGPVAVTVAAAAPVDISALLVTASGTVRSDDDFVFYNQPQATGVRYRPDGVDVDPAAVEPEIERVVVTASLDGRGPATFGQLGGLRLDVAVGGAPFVAFVPDGLGPETALLCVEIYRRDAQWKVRAVGQGYADGLAGIATDYGITVDEEPQAPAQPAAPPPAPGKINLDKGRVSLQKRETVSLVKTGAPALRRVAMGLGWDPARGGRDIDLDASAITIDRRGRRSDSVWFMSKSAYDGAIAHSGDNLTGAGEGDDETIEVDLARLPDDVVAVVFTVNSFRGQKFTEVARAYCRLVDLDGRAELVRFDLTDSEPRTGVIMSVLHRAGATWEMTAIGEFHDGKTVRAMYGPAEETVAGLLR</sequence>
<dbReference type="Pfam" id="PF02342">
    <property type="entry name" value="TerD"/>
    <property type="match status" value="2"/>
</dbReference>
<dbReference type="PANTHER" id="PTHR32097">
    <property type="entry name" value="CAMP-BINDING PROTEIN 1-RELATED"/>
    <property type="match status" value="1"/>
</dbReference>
<reference evidence="2 3" key="1">
    <citation type="submission" date="2016-11" db="EMBL/GenBank/DDBJ databases">
        <authorList>
            <person name="Jaros S."/>
            <person name="Januszkiewicz K."/>
            <person name="Wedrychowicz H."/>
        </authorList>
    </citation>
    <scope>NUCLEOTIDE SEQUENCE [LARGE SCALE GENOMIC DNA]</scope>
    <source>
        <strain evidence="2 3">DSM 43832</strain>
    </source>
</reference>
<dbReference type="AlphaFoldDB" id="A0A1M6Y8R8"/>
<feature type="domain" description="TerD" evidence="1">
    <location>
        <begin position="24"/>
        <end position="155"/>
    </location>
</feature>
<dbReference type="STRING" id="1848.SAMN05443637_11954"/>
<proteinExistence type="predicted"/>
<gene>
    <name evidence="2" type="ORF">SAMN05443637_11954</name>
</gene>
<dbReference type="InterPro" id="IPR051324">
    <property type="entry name" value="Stress/Tellurium_Resist"/>
</dbReference>
<dbReference type="InterPro" id="IPR003325">
    <property type="entry name" value="TerD"/>
</dbReference>
<evidence type="ECO:0000313" key="3">
    <source>
        <dbReference type="Proteomes" id="UP000184363"/>
    </source>
</evidence>
<dbReference type="Gene3D" id="2.60.60.30">
    <property type="entry name" value="sav2460 like domains"/>
    <property type="match status" value="2"/>
</dbReference>
<dbReference type="CDD" id="cd06974">
    <property type="entry name" value="TerD_like"/>
    <property type="match status" value="2"/>
</dbReference>
<evidence type="ECO:0000313" key="2">
    <source>
        <dbReference type="EMBL" id="SHL14637.1"/>
    </source>
</evidence>
<dbReference type="OrthoDB" id="56224at2"/>
<accession>A0A1M6Y8R8</accession>
<organism evidence="2 3">
    <name type="scientific">Pseudonocardia thermophila</name>
    <dbReference type="NCBI Taxonomy" id="1848"/>
    <lineage>
        <taxon>Bacteria</taxon>
        <taxon>Bacillati</taxon>
        <taxon>Actinomycetota</taxon>
        <taxon>Actinomycetes</taxon>
        <taxon>Pseudonocardiales</taxon>
        <taxon>Pseudonocardiaceae</taxon>
        <taxon>Pseudonocardia</taxon>
    </lineage>
</organism>
<protein>
    <submittedName>
        <fullName evidence="2">Stress response protein SCP2</fullName>
    </submittedName>
</protein>
<evidence type="ECO:0000259" key="1">
    <source>
        <dbReference type="Pfam" id="PF02342"/>
    </source>
</evidence>
<dbReference type="PANTHER" id="PTHR32097:SF17">
    <property type="entry name" value="CAMP-BINDING PROTEIN 1-RELATED"/>
    <property type="match status" value="1"/>
</dbReference>
<name>A0A1M6Y8R8_PSETH</name>
<dbReference type="EMBL" id="FRAP01000019">
    <property type="protein sequence ID" value="SHL14637.1"/>
    <property type="molecule type" value="Genomic_DNA"/>
</dbReference>